<dbReference type="Gene3D" id="3.40.50.300">
    <property type="entry name" value="P-loop containing nucleotide triphosphate hydrolases"/>
    <property type="match status" value="1"/>
</dbReference>
<name>A0AA36FSP9_9BILA</name>
<dbReference type="EMBL" id="CATQJA010002709">
    <property type="protein sequence ID" value="CAJ0586665.1"/>
    <property type="molecule type" value="Genomic_DNA"/>
</dbReference>
<keyword evidence="1" id="KW-0131">Cell cycle</keyword>
<evidence type="ECO:0000313" key="7">
    <source>
        <dbReference type="Proteomes" id="UP001177023"/>
    </source>
</evidence>
<dbReference type="GO" id="GO:0016887">
    <property type="term" value="F:ATP hydrolysis activity"/>
    <property type="evidence" value="ECO:0007669"/>
    <property type="project" value="InterPro"/>
</dbReference>
<organism evidence="5 7">
    <name type="scientific">Mesorhabditis spiculigera</name>
    <dbReference type="NCBI Taxonomy" id="96644"/>
    <lineage>
        <taxon>Eukaryota</taxon>
        <taxon>Metazoa</taxon>
        <taxon>Ecdysozoa</taxon>
        <taxon>Nematoda</taxon>
        <taxon>Chromadorea</taxon>
        <taxon>Rhabditida</taxon>
        <taxon>Rhabditina</taxon>
        <taxon>Rhabditomorpha</taxon>
        <taxon>Rhabditoidea</taxon>
        <taxon>Rhabditidae</taxon>
        <taxon>Mesorhabditinae</taxon>
        <taxon>Mesorhabditis</taxon>
    </lineage>
</organism>
<dbReference type="EMBL" id="CATQJA010001087">
    <property type="protein sequence ID" value="CAJ0565644.1"/>
    <property type="molecule type" value="Genomic_DNA"/>
</dbReference>
<feature type="domain" description="RecF/RecN/SMC N-terminal" evidence="4">
    <location>
        <begin position="2"/>
        <end position="140"/>
    </location>
</feature>
<feature type="compositionally biased region" description="Basic and acidic residues" evidence="3">
    <location>
        <begin position="280"/>
        <end position="292"/>
    </location>
</feature>
<protein>
    <recommendedName>
        <fullName evidence="4">RecF/RecN/SMC N-terminal domain-containing protein</fullName>
    </recommendedName>
</protein>
<dbReference type="Pfam" id="PF02463">
    <property type="entry name" value="SMC_N"/>
    <property type="match status" value="1"/>
</dbReference>
<sequence>MFIKRVEIDGFKSYARRVDIVDWDPYFNAITGLNGTGKSNILDSICFVLGIQNLGSIRAAQMIDLVYKQGQAGINKASVAITFDNSDKAHSPVGYQNCDEIVVRRQIIASNNRNTFTINGTAMPQTKVADFFRAIGLNVNNPHFLIMQGRVTLVMKMKPPEILGMLEEAAGTKLYDQKRDACLLTMRKKEGRIGEIEQLLNDDILPTVQKLKDDRTNYLSWQKIGREIELAERRLQGFIFYQSKIDEQKYKNKGEAVLKSIEASDEKTAELVRREAELERQRQELEEEKLQSEKNGTGELEGEHKAASDAVAKVESDIDALKARLNQTKKNMDREEKSMKTDVKELDVLKQQLAEMEKDKGDEEKQDNEAKERFDKARNRLAAIKEGKTTDEAGNAITVEAQINGWASELKELQHKLSNDDVRRGQLTNGLEEKRRRLQKMGRQSTDYQGEILRLNEEKQELKEQMKEFGYDPDLLAQKEEELHSTQVDLRRHEEREPTGAHGSSLAFQYYRQGLPANFPHEKILGRVAENFEVVDDRFYTALDTGGGGAVGFGGFFFYSKEI</sequence>
<dbReference type="GO" id="GO:0005524">
    <property type="term" value="F:ATP binding"/>
    <property type="evidence" value="ECO:0007669"/>
    <property type="project" value="InterPro"/>
</dbReference>
<dbReference type="Proteomes" id="UP001177023">
    <property type="component" value="Unassembled WGS sequence"/>
</dbReference>
<accession>A0AA36FSP9</accession>
<keyword evidence="7" id="KW-1185">Reference proteome</keyword>
<feature type="non-terminal residue" evidence="5">
    <location>
        <position position="563"/>
    </location>
</feature>
<dbReference type="InterPro" id="IPR027120">
    <property type="entry name" value="Smc2_ABC"/>
</dbReference>
<evidence type="ECO:0000256" key="2">
    <source>
        <dbReference type="SAM" id="Coils"/>
    </source>
</evidence>
<feature type="coiled-coil region" evidence="2">
    <location>
        <begin position="445"/>
        <end position="496"/>
    </location>
</feature>
<evidence type="ECO:0000313" key="5">
    <source>
        <dbReference type="EMBL" id="CAJ0565644.1"/>
    </source>
</evidence>
<reference evidence="5" key="1">
    <citation type="submission" date="2023-06" db="EMBL/GenBank/DDBJ databases">
        <authorList>
            <person name="Delattre M."/>
        </authorList>
    </citation>
    <scope>NUCLEOTIDE SEQUENCE</scope>
    <source>
        <strain evidence="5">AF72</strain>
    </source>
</reference>
<evidence type="ECO:0000256" key="3">
    <source>
        <dbReference type="SAM" id="MobiDB-lite"/>
    </source>
</evidence>
<comment type="caution">
    <text evidence="5">The sequence shown here is derived from an EMBL/GenBank/DDBJ whole genome shotgun (WGS) entry which is preliminary data.</text>
</comment>
<dbReference type="AlphaFoldDB" id="A0AA36FSP9"/>
<dbReference type="CDD" id="cd03273">
    <property type="entry name" value="ABC_SMC2_euk"/>
    <property type="match status" value="1"/>
</dbReference>
<feature type="region of interest" description="Disordered" evidence="3">
    <location>
        <begin position="280"/>
        <end position="304"/>
    </location>
</feature>
<keyword evidence="2" id="KW-0175">Coiled coil</keyword>
<gene>
    <name evidence="6" type="ORF">MSPICULIGERA_LOCUS24657</name>
    <name evidence="5" type="ORF">MSPICULIGERA_LOCUS4277</name>
</gene>
<dbReference type="PANTHER" id="PTHR43977">
    <property type="entry name" value="STRUCTURAL MAINTENANCE OF CHROMOSOMES PROTEIN 3"/>
    <property type="match status" value="1"/>
</dbReference>
<evidence type="ECO:0000256" key="1">
    <source>
        <dbReference type="ARBA" id="ARBA00023306"/>
    </source>
</evidence>
<dbReference type="InterPro" id="IPR027417">
    <property type="entry name" value="P-loop_NTPase"/>
</dbReference>
<evidence type="ECO:0000313" key="6">
    <source>
        <dbReference type="EMBL" id="CAJ0586665.1"/>
    </source>
</evidence>
<evidence type="ECO:0000259" key="4">
    <source>
        <dbReference type="Pfam" id="PF02463"/>
    </source>
</evidence>
<proteinExistence type="predicted"/>
<dbReference type="SUPFAM" id="SSF52540">
    <property type="entry name" value="P-loop containing nucleoside triphosphate hydrolases"/>
    <property type="match status" value="1"/>
</dbReference>
<dbReference type="InterPro" id="IPR003395">
    <property type="entry name" value="RecF/RecN/SMC_N"/>
</dbReference>